<reference evidence="1 2" key="1">
    <citation type="journal article" date="2011" name="Science">
        <title>The ecoresponsive genome of Daphnia pulex.</title>
        <authorList>
            <person name="Colbourne J.K."/>
            <person name="Pfrender M.E."/>
            <person name="Gilbert D."/>
            <person name="Thomas W.K."/>
            <person name="Tucker A."/>
            <person name="Oakley T.H."/>
            <person name="Tokishita S."/>
            <person name="Aerts A."/>
            <person name="Arnold G.J."/>
            <person name="Basu M.K."/>
            <person name="Bauer D.J."/>
            <person name="Caceres C.E."/>
            <person name="Carmel L."/>
            <person name="Casola C."/>
            <person name="Choi J.H."/>
            <person name="Detter J.C."/>
            <person name="Dong Q."/>
            <person name="Dusheyko S."/>
            <person name="Eads B.D."/>
            <person name="Frohlich T."/>
            <person name="Geiler-Samerotte K.A."/>
            <person name="Gerlach D."/>
            <person name="Hatcher P."/>
            <person name="Jogdeo S."/>
            <person name="Krijgsveld J."/>
            <person name="Kriventseva E.V."/>
            <person name="Kultz D."/>
            <person name="Laforsch C."/>
            <person name="Lindquist E."/>
            <person name="Lopez J."/>
            <person name="Manak J.R."/>
            <person name="Muller J."/>
            <person name="Pangilinan J."/>
            <person name="Patwardhan R.P."/>
            <person name="Pitluck S."/>
            <person name="Pritham E.J."/>
            <person name="Rechtsteiner A."/>
            <person name="Rho M."/>
            <person name="Rogozin I.B."/>
            <person name="Sakarya O."/>
            <person name="Salamov A."/>
            <person name="Schaack S."/>
            <person name="Shapiro H."/>
            <person name="Shiga Y."/>
            <person name="Skalitzky C."/>
            <person name="Smith Z."/>
            <person name="Souvorov A."/>
            <person name="Sung W."/>
            <person name="Tang Z."/>
            <person name="Tsuchiya D."/>
            <person name="Tu H."/>
            <person name="Vos H."/>
            <person name="Wang M."/>
            <person name="Wolf Y.I."/>
            <person name="Yamagata H."/>
            <person name="Yamada T."/>
            <person name="Ye Y."/>
            <person name="Shaw J.R."/>
            <person name="Andrews J."/>
            <person name="Crease T.J."/>
            <person name="Tang H."/>
            <person name="Lucas S.M."/>
            <person name="Robertson H.M."/>
            <person name="Bork P."/>
            <person name="Koonin E.V."/>
            <person name="Zdobnov E.M."/>
            <person name="Grigoriev I.V."/>
            <person name="Lynch M."/>
            <person name="Boore J.L."/>
        </authorList>
    </citation>
    <scope>NUCLEOTIDE SEQUENCE [LARGE SCALE GENOMIC DNA]</scope>
</reference>
<evidence type="ECO:0000313" key="1">
    <source>
        <dbReference type="EMBL" id="EFX61625.1"/>
    </source>
</evidence>
<proteinExistence type="predicted"/>
<organism evidence="1 2">
    <name type="scientific">Daphnia pulex</name>
    <name type="common">Water flea</name>
    <dbReference type="NCBI Taxonomy" id="6669"/>
    <lineage>
        <taxon>Eukaryota</taxon>
        <taxon>Metazoa</taxon>
        <taxon>Ecdysozoa</taxon>
        <taxon>Arthropoda</taxon>
        <taxon>Crustacea</taxon>
        <taxon>Branchiopoda</taxon>
        <taxon>Diplostraca</taxon>
        <taxon>Cladocera</taxon>
        <taxon>Anomopoda</taxon>
        <taxon>Daphniidae</taxon>
        <taxon>Daphnia</taxon>
    </lineage>
</organism>
<name>E9I305_DAPPU</name>
<evidence type="ECO:0000313" key="2">
    <source>
        <dbReference type="Proteomes" id="UP000000305"/>
    </source>
</evidence>
<accession>E9I305</accession>
<dbReference type="HOGENOM" id="CLU_716232_0_0_1"/>
<dbReference type="AlphaFoldDB" id="E9I305"/>
<dbReference type="EMBL" id="GL734301">
    <property type="protein sequence ID" value="EFX61625.1"/>
    <property type="molecule type" value="Genomic_DNA"/>
</dbReference>
<protein>
    <submittedName>
        <fullName evidence="1">Uncharacterized protein</fullName>
    </submittedName>
</protein>
<dbReference type="Proteomes" id="UP000000305">
    <property type="component" value="Unassembled WGS sequence"/>
</dbReference>
<sequence length="386" mass="40591">MNKWQKTPLSEGVLSVIGFCNDTTNAEGYNALTKNHGIIAWGGGYPSYINATGGSEFYRSPREIPETALLNNGILISNPLAGKYANTSVVSAITSSSITSVLDGASNKLVTATLVVNGTIGKVDLTNTTLTGTGVDAKLVTDTVYLSATTNNTVKITFSVSTNELIAEGGVDQIQNWSLTFSGITVALSSIRTNDPVYFSLTGSNISAYSVASPGAWINVTESEYKNVLENLSNPLKAGLVDSRMYVQGTATGTTNMYGQAVDGLDSYGKLPANHYLVAATFYATAINTTTSIMFGNNILPQSATYSLINNTMPATAGQNYLVRKKAPINTSAGVLAIKANGNLAYTTATSPTKAYIGASAGTTTTTNWAQNCIQLQGIYTTNKPY</sequence>
<dbReference type="InParanoid" id="E9I305"/>
<gene>
    <name evidence="1" type="ORF">DAPPUDRAFT_121291</name>
</gene>
<dbReference type="KEGG" id="dpx:DAPPUDRAFT_121291"/>
<keyword evidence="2" id="KW-1185">Reference proteome</keyword>